<evidence type="ECO:0000313" key="3">
    <source>
        <dbReference type="Proteomes" id="UP000020492"/>
    </source>
</evidence>
<dbReference type="AlphaFoldDB" id="A0A016QUB5"/>
<dbReference type="SUPFAM" id="SSF53474">
    <property type="entry name" value="alpha/beta-Hydrolases"/>
    <property type="match status" value="1"/>
</dbReference>
<reference evidence="2 3" key="1">
    <citation type="submission" date="2014-03" db="EMBL/GenBank/DDBJ databases">
        <title>Draft genome sequence of Deinococcus phoenicis 1P10ME.</title>
        <authorList>
            <person name="Stepanov V.G."/>
            <person name="Vaishampayan P."/>
            <person name="Venkateswaran K."/>
            <person name="Fox G.E."/>
        </authorList>
    </citation>
    <scope>NUCLEOTIDE SEQUENCE [LARGE SCALE GENOMIC DNA]</scope>
    <source>
        <strain evidence="2 3">1P10ME</strain>
    </source>
</reference>
<evidence type="ECO:0000259" key="1">
    <source>
        <dbReference type="Pfam" id="PF12697"/>
    </source>
</evidence>
<dbReference type="OrthoDB" id="252464at2"/>
<sequence length="235" mass="24929">MTQDRPRTVLLLHAYPLSAAMWDDQKAALEAAGLTVLAPNLPGFGGAGGAMTSLADTARDLLNTLPPEPAALVGLSMGGYLALELLAQAPDRFARAVLADTSARPDDAGKQKDRRQQADRVLAEGRDFIIEAAREEHRPGTFARIRPMIGAATPQGIAGALRAMAARPDQRDTLRALRLPLLALVGEQDDLTPPELAQEIAALGHGERQLIPGAMHLSNLDAPEAFSAALLAFLR</sequence>
<keyword evidence="3" id="KW-1185">Reference proteome</keyword>
<feature type="domain" description="AB hydrolase-1" evidence="1">
    <location>
        <begin position="9"/>
        <end position="229"/>
    </location>
</feature>
<dbReference type="Gene3D" id="3.40.50.1820">
    <property type="entry name" value="alpha/beta hydrolase"/>
    <property type="match status" value="1"/>
</dbReference>
<proteinExistence type="predicted"/>
<dbReference type="eggNOG" id="COG2267">
    <property type="taxonomic scope" value="Bacteria"/>
</dbReference>
<dbReference type="Proteomes" id="UP000020492">
    <property type="component" value="Unassembled WGS sequence"/>
</dbReference>
<dbReference type="Pfam" id="PF12697">
    <property type="entry name" value="Abhydrolase_6"/>
    <property type="match status" value="1"/>
</dbReference>
<comment type="caution">
    <text evidence="2">The sequence shown here is derived from an EMBL/GenBank/DDBJ whole genome shotgun (WGS) entry which is preliminary data.</text>
</comment>
<dbReference type="RefSeq" id="WP_034352765.1">
    <property type="nucleotide sequence ID" value="NZ_JHAC01000004.1"/>
</dbReference>
<evidence type="ECO:0000313" key="2">
    <source>
        <dbReference type="EMBL" id="EYB69668.1"/>
    </source>
</evidence>
<dbReference type="GO" id="GO:0016787">
    <property type="term" value="F:hydrolase activity"/>
    <property type="evidence" value="ECO:0007669"/>
    <property type="project" value="UniProtKB-KW"/>
</dbReference>
<dbReference type="InterPro" id="IPR029058">
    <property type="entry name" value="AB_hydrolase_fold"/>
</dbReference>
<protein>
    <submittedName>
        <fullName evidence="2">Alpha/beta hydrolase</fullName>
    </submittedName>
</protein>
<name>A0A016QUB5_9DEIO</name>
<dbReference type="PANTHER" id="PTHR43798">
    <property type="entry name" value="MONOACYLGLYCEROL LIPASE"/>
    <property type="match status" value="1"/>
</dbReference>
<dbReference type="EMBL" id="JHAC01000004">
    <property type="protein sequence ID" value="EYB69668.1"/>
    <property type="molecule type" value="Genomic_DNA"/>
</dbReference>
<dbReference type="InterPro" id="IPR000073">
    <property type="entry name" value="AB_hydrolase_1"/>
</dbReference>
<gene>
    <name evidence="2" type="ORF">DEIPH_ctg004orf0201</name>
</gene>
<dbReference type="InterPro" id="IPR050266">
    <property type="entry name" value="AB_hydrolase_sf"/>
</dbReference>
<dbReference type="PANTHER" id="PTHR43798:SF29">
    <property type="entry name" value="AB HYDROLASE-1 DOMAIN-CONTAINING PROTEIN"/>
    <property type="match status" value="1"/>
</dbReference>
<dbReference type="STRING" id="1476583.DEIPH_ctg004orf0201"/>
<dbReference type="PATRIC" id="fig|1476583.3.peg.343"/>
<keyword evidence="2" id="KW-0378">Hydrolase</keyword>
<organism evidence="2 3">
    <name type="scientific">Deinococcus phoenicis</name>
    <dbReference type="NCBI Taxonomy" id="1476583"/>
    <lineage>
        <taxon>Bacteria</taxon>
        <taxon>Thermotogati</taxon>
        <taxon>Deinococcota</taxon>
        <taxon>Deinococci</taxon>
        <taxon>Deinococcales</taxon>
        <taxon>Deinococcaceae</taxon>
        <taxon>Deinococcus</taxon>
    </lineage>
</organism>
<accession>A0A016QUB5</accession>